<dbReference type="PANTHER" id="PTHR40465">
    <property type="entry name" value="CHROMOSOME 1, WHOLE GENOME SHOTGUN SEQUENCE"/>
    <property type="match status" value="1"/>
</dbReference>
<feature type="transmembrane region" description="Helical" evidence="2">
    <location>
        <begin position="78"/>
        <end position="104"/>
    </location>
</feature>
<dbReference type="Proteomes" id="UP000076154">
    <property type="component" value="Unassembled WGS sequence"/>
</dbReference>
<evidence type="ECO:0000313" key="5">
    <source>
        <dbReference type="Proteomes" id="UP000076154"/>
    </source>
</evidence>
<organism evidence="4 5">
    <name type="scientific">Hypsizygus marmoreus</name>
    <name type="common">White beech mushroom</name>
    <name type="synonym">Agaricus marmoreus</name>
    <dbReference type="NCBI Taxonomy" id="39966"/>
    <lineage>
        <taxon>Eukaryota</taxon>
        <taxon>Fungi</taxon>
        <taxon>Dikarya</taxon>
        <taxon>Basidiomycota</taxon>
        <taxon>Agaricomycotina</taxon>
        <taxon>Agaricomycetes</taxon>
        <taxon>Agaricomycetidae</taxon>
        <taxon>Agaricales</taxon>
        <taxon>Tricholomatineae</taxon>
        <taxon>Lyophyllaceae</taxon>
        <taxon>Hypsizygus</taxon>
    </lineage>
</organism>
<feature type="transmembrane region" description="Helical" evidence="2">
    <location>
        <begin position="204"/>
        <end position="224"/>
    </location>
</feature>
<feature type="transmembrane region" description="Helical" evidence="2">
    <location>
        <begin position="116"/>
        <end position="141"/>
    </location>
</feature>
<evidence type="ECO:0000256" key="1">
    <source>
        <dbReference type="SAM" id="MobiDB-lite"/>
    </source>
</evidence>
<dbReference type="InterPro" id="IPR045339">
    <property type="entry name" value="DUF6534"/>
</dbReference>
<feature type="transmembrane region" description="Helical" evidence="2">
    <location>
        <begin position="161"/>
        <end position="183"/>
    </location>
</feature>
<evidence type="ECO:0000313" key="4">
    <source>
        <dbReference type="EMBL" id="RDB15648.1"/>
    </source>
</evidence>
<gene>
    <name evidence="4" type="ORF">Hypma_004029</name>
</gene>
<keyword evidence="2" id="KW-0812">Transmembrane</keyword>
<dbReference type="EMBL" id="LUEZ02000146">
    <property type="protein sequence ID" value="RDB15648.1"/>
    <property type="molecule type" value="Genomic_DNA"/>
</dbReference>
<dbReference type="Pfam" id="PF20152">
    <property type="entry name" value="DUF6534"/>
    <property type="match status" value="1"/>
</dbReference>
<comment type="caution">
    <text evidence="4">The sequence shown here is derived from an EMBL/GenBank/DDBJ whole genome shotgun (WGS) entry which is preliminary data.</text>
</comment>
<evidence type="ECO:0000256" key="2">
    <source>
        <dbReference type="SAM" id="Phobius"/>
    </source>
</evidence>
<dbReference type="InParanoid" id="A0A369J0W9"/>
<accession>A0A369J0W9</accession>
<feature type="transmembrane region" description="Helical" evidence="2">
    <location>
        <begin position="6"/>
        <end position="29"/>
    </location>
</feature>
<proteinExistence type="predicted"/>
<reference evidence="4" key="1">
    <citation type="submission" date="2018-04" db="EMBL/GenBank/DDBJ databases">
        <title>Whole genome sequencing of Hypsizygus marmoreus.</title>
        <authorList>
            <person name="Choi I.-G."/>
            <person name="Min B."/>
            <person name="Kim J.-G."/>
            <person name="Kim S."/>
            <person name="Oh Y.-L."/>
            <person name="Kong W.-S."/>
            <person name="Park H."/>
            <person name="Jeong J."/>
            <person name="Song E.-S."/>
        </authorList>
    </citation>
    <scope>NUCLEOTIDE SEQUENCE [LARGE SCALE GENOMIC DNA]</scope>
    <source>
        <strain evidence="4">51987-8</strain>
    </source>
</reference>
<protein>
    <recommendedName>
        <fullName evidence="3">DUF6534 domain-containing protein</fullName>
    </recommendedName>
</protein>
<evidence type="ECO:0000259" key="3">
    <source>
        <dbReference type="Pfam" id="PF20152"/>
    </source>
</evidence>
<feature type="region of interest" description="Disordered" evidence="1">
    <location>
        <begin position="258"/>
        <end position="278"/>
    </location>
</feature>
<feature type="domain" description="DUF6534" evidence="3">
    <location>
        <begin position="169"/>
        <end position="254"/>
    </location>
</feature>
<sequence>MSEFDKIIGPLLIGIFLNTYLFGIVMFQYASYQNRKYSDPYWIKLPVGVLFLVDTFHCAAAIYMIWTYCVENYVNPTIFAAGFWAATFTPICTAVSGLVAHLFLGHRFFRLTGNKGAYAAFVGLAVAVFVLAMSAGIQGIVQPVSMVEIVAQTSPVHRNLVTAWLVVQAALDLLLAGSLGYALSHCTPSFMGAEPAYRRAFRGATQIGLFACIFSVADMISFLGGRNTNLYTTFALPMGPLYSNIILDTLLSRRWPSVSHSEPSTSQTNTTKNIWIPSAPTQSMGGANSFSLHSIHVQTEVFSDAGRRVARDPLSRTVSEEYKTDKGVAV</sequence>
<dbReference type="STRING" id="39966.A0A369J0W9"/>
<keyword evidence="2" id="KW-1133">Transmembrane helix</keyword>
<dbReference type="AlphaFoldDB" id="A0A369J0W9"/>
<dbReference type="PANTHER" id="PTHR40465:SF1">
    <property type="entry name" value="DUF6534 DOMAIN-CONTAINING PROTEIN"/>
    <property type="match status" value="1"/>
</dbReference>
<dbReference type="OrthoDB" id="2562493at2759"/>
<keyword evidence="5" id="KW-1185">Reference proteome</keyword>
<keyword evidence="2" id="KW-0472">Membrane</keyword>
<feature type="transmembrane region" description="Helical" evidence="2">
    <location>
        <begin position="41"/>
        <end position="66"/>
    </location>
</feature>
<name>A0A369J0W9_HYPMA</name>